<dbReference type="SMART" id="SM01043">
    <property type="entry name" value="BTAD"/>
    <property type="match status" value="1"/>
</dbReference>
<dbReference type="InterPro" id="IPR016032">
    <property type="entry name" value="Sig_transdc_resp-reg_C-effctor"/>
</dbReference>
<evidence type="ECO:0000256" key="1">
    <source>
        <dbReference type="ARBA" id="ARBA00005820"/>
    </source>
</evidence>
<dbReference type="PRINTS" id="PR00364">
    <property type="entry name" value="DISEASERSIST"/>
</dbReference>
<accession>A0ABP5BTF6</accession>
<dbReference type="Pfam" id="PF13401">
    <property type="entry name" value="AAA_22"/>
    <property type="match status" value="1"/>
</dbReference>
<protein>
    <recommendedName>
        <fullName evidence="5">OmpR/PhoB-type domain-containing protein</fullName>
    </recommendedName>
</protein>
<organism evidence="6 7">
    <name type="scientific">Nocardioides panacihumi</name>
    <dbReference type="NCBI Taxonomy" id="400774"/>
    <lineage>
        <taxon>Bacteria</taxon>
        <taxon>Bacillati</taxon>
        <taxon>Actinomycetota</taxon>
        <taxon>Actinomycetes</taxon>
        <taxon>Propionibacteriales</taxon>
        <taxon>Nocardioidaceae</taxon>
        <taxon>Nocardioides</taxon>
    </lineage>
</organism>
<dbReference type="Gene3D" id="1.10.10.10">
    <property type="entry name" value="Winged helix-like DNA-binding domain superfamily/Winged helix DNA-binding domain"/>
    <property type="match status" value="1"/>
</dbReference>
<dbReference type="Pfam" id="PF03704">
    <property type="entry name" value="BTAD"/>
    <property type="match status" value="1"/>
</dbReference>
<evidence type="ECO:0000259" key="5">
    <source>
        <dbReference type="PROSITE" id="PS51755"/>
    </source>
</evidence>
<dbReference type="SUPFAM" id="SSF48452">
    <property type="entry name" value="TPR-like"/>
    <property type="match status" value="1"/>
</dbReference>
<dbReference type="SUPFAM" id="SSF52540">
    <property type="entry name" value="P-loop containing nucleoside triphosphate hydrolases"/>
    <property type="match status" value="1"/>
</dbReference>
<sequence length="1004" mass="106898">MLDVRVLGQLEVTADGNAVEVAAPMQRALLASLAMARGHVLTRNQLIDALWADPPTTAVNALQQHVSALRAVLGREAIVTVGGSYRLSAAPGSVDVDRFHIRVAEARRRRQSRDLAGTSRLLTEAVGLWRGAALADMPDCPFVAPARAGLDDALLAAELLQVAVSIDLGDAAAVTDRARALAAEHPFNETAAEQLMRALAGAGRNAEALEAYERFRARLVDELGVDPGEQLRATQAAVLAADPALAALSTTRWLPDTVPRPTDALLGRDAELTEVERLLASPGVALVTLSGPGGVGKTRLAVELALRAASDREVVYVPLDVVRTADRVMPAVAAVLQLRTSTDADPVTQVATVVQGRDLLLVLDNLEHVIGAAADLARLLRVAQGGVQLLVTSRESLRIRGEHLVRVNPLATEWPDADAGDDVGTGLALGLDSARAAPAVELFWQRAEAVSPEFRREQDPAAVRAICEQLDGLPLAIELAAARVNVLPPARMVERLSHRLNLLTAGPRDAPERQQSLRTCLEWSVDLLSADERRLLALSSVFVGGATLAALEAVSAAVVPGVDCVAVVDSLVAKSLLRPTVDKGGERLLLLETVRELAAEMLAAHGADRVVKLAHAHYFHDLFAAEPNLLHWPPRNARELAAWSADLPNARAAMNTLEEAGATQLLADMAVSLLTRAQNSGFLDELDAHLTALRTATGLSPLMQVDLRGAAAWVAEIRGEPIRAGHLMDEALAMAGTLVKPDPAQKGALHLFGAVIAYHRGDAVRRAWESENARSASLASGNEELIALVETLQPMPATAGGFLARAERTLETARRHDNQIVEYYALLELSEVALNSDDPVVLERAEQWGRRAFQIGFLLGDVTPQARGLGNAGAAVLLAGGLLSQAAEDLRSSLQGARRIADTSTEIEDLLRLAAVETARGSTERGRVLFTAWRALDAIDGPNVSPSNQRIVDRFLGDLSRQPLDPEDPAARLPLAEAVEVALAERPLPARSDSGTQPVPTPER</sequence>
<dbReference type="PANTHER" id="PTHR47691:SF3">
    <property type="entry name" value="HTH-TYPE TRANSCRIPTIONAL REGULATOR RV0890C-RELATED"/>
    <property type="match status" value="1"/>
</dbReference>
<reference evidence="7" key="1">
    <citation type="journal article" date="2019" name="Int. J. Syst. Evol. Microbiol.">
        <title>The Global Catalogue of Microorganisms (GCM) 10K type strain sequencing project: providing services to taxonomists for standard genome sequencing and annotation.</title>
        <authorList>
            <consortium name="The Broad Institute Genomics Platform"/>
            <consortium name="The Broad Institute Genome Sequencing Center for Infectious Disease"/>
            <person name="Wu L."/>
            <person name="Ma J."/>
        </authorList>
    </citation>
    <scope>NUCLEOTIDE SEQUENCE [LARGE SCALE GENOMIC DNA]</scope>
    <source>
        <strain evidence="7">JCM 15309</strain>
    </source>
</reference>
<evidence type="ECO:0000313" key="6">
    <source>
        <dbReference type="EMBL" id="GAA1951452.1"/>
    </source>
</evidence>
<name>A0ABP5BTF6_9ACTN</name>
<dbReference type="InterPro" id="IPR005158">
    <property type="entry name" value="BTAD"/>
</dbReference>
<evidence type="ECO:0000313" key="7">
    <source>
        <dbReference type="Proteomes" id="UP001500571"/>
    </source>
</evidence>
<dbReference type="EMBL" id="BAAAPB010000001">
    <property type="protein sequence ID" value="GAA1951452.1"/>
    <property type="molecule type" value="Genomic_DNA"/>
</dbReference>
<evidence type="ECO:0000256" key="4">
    <source>
        <dbReference type="SAM" id="MobiDB-lite"/>
    </source>
</evidence>
<dbReference type="InterPro" id="IPR001867">
    <property type="entry name" value="OmpR/PhoB-type_DNA-bd"/>
</dbReference>
<dbReference type="Pfam" id="PF00486">
    <property type="entry name" value="Trans_reg_C"/>
    <property type="match status" value="1"/>
</dbReference>
<evidence type="ECO:0000256" key="2">
    <source>
        <dbReference type="ARBA" id="ARBA00023125"/>
    </source>
</evidence>
<feature type="region of interest" description="Disordered" evidence="4">
    <location>
        <begin position="984"/>
        <end position="1004"/>
    </location>
</feature>
<dbReference type="Proteomes" id="UP001500571">
    <property type="component" value="Unassembled WGS sequence"/>
</dbReference>
<feature type="DNA-binding region" description="OmpR/PhoB-type" evidence="3">
    <location>
        <begin position="1"/>
        <end position="89"/>
    </location>
</feature>
<dbReference type="SUPFAM" id="SSF46894">
    <property type="entry name" value="C-terminal effector domain of the bipartite response regulators"/>
    <property type="match status" value="1"/>
</dbReference>
<comment type="caution">
    <text evidence="6">The sequence shown here is derived from an EMBL/GenBank/DDBJ whole genome shotgun (WGS) entry which is preliminary data.</text>
</comment>
<dbReference type="SMART" id="SM00862">
    <property type="entry name" value="Trans_reg_C"/>
    <property type="match status" value="1"/>
</dbReference>
<dbReference type="PROSITE" id="PS51755">
    <property type="entry name" value="OMPR_PHOB"/>
    <property type="match status" value="1"/>
</dbReference>
<keyword evidence="2 3" id="KW-0238">DNA-binding</keyword>
<proteinExistence type="inferred from homology"/>
<dbReference type="Gene3D" id="1.25.40.10">
    <property type="entry name" value="Tetratricopeptide repeat domain"/>
    <property type="match status" value="1"/>
</dbReference>
<dbReference type="RefSeq" id="WP_344042717.1">
    <property type="nucleotide sequence ID" value="NZ_BAAAPB010000001.1"/>
</dbReference>
<gene>
    <name evidence="6" type="ORF">GCM10009798_08410</name>
</gene>
<feature type="domain" description="OmpR/PhoB-type" evidence="5">
    <location>
        <begin position="1"/>
        <end position="89"/>
    </location>
</feature>
<dbReference type="InterPro" id="IPR011990">
    <property type="entry name" value="TPR-like_helical_dom_sf"/>
</dbReference>
<comment type="similarity">
    <text evidence="1">Belongs to the AfsR/DnrI/RedD regulatory family.</text>
</comment>
<dbReference type="InterPro" id="IPR027417">
    <property type="entry name" value="P-loop_NTPase"/>
</dbReference>
<dbReference type="CDD" id="cd15831">
    <property type="entry name" value="BTAD"/>
    <property type="match status" value="1"/>
</dbReference>
<keyword evidence="7" id="KW-1185">Reference proteome</keyword>
<dbReference type="CDD" id="cd00383">
    <property type="entry name" value="trans_reg_C"/>
    <property type="match status" value="1"/>
</dbReference>
<dbReference type="InterPro" id="IPR049945">
    <property type="entry name" value="AAA_22"/>
</dbReference>
<dbReference type="InterPro" id="IPR036388">
    <property type="entry name" value="WH-like_DNA-bd_sf"/>
</dbReference>
<dbReference type="Gene3D" id="3.40.50.300">
    <property type="entry name" value="P-loop containing nucleotide triphosphate hydrolases"/>
    <property type="match status" value="1"/>
</dbReference>
<evidence type="ECO:0000256" key="3">
    <source>
        <dbReference type="PROSITE-ProRule" id="PRU01091"/>
    </source>
</evidence>
<dbReference type="PANTHER" id="PTHR47691">
    <property type="entry name" value="REGULATOR-RELATED"/>
    <property type="match status" value="1"/>
</dbReference>